<gene>
    <name evidence="4" type="primary">rpl10e</name>
    <name evidence="5" type="ORF">MSMAP_3060</name>
</gene>
<dbReference type="GO" id="GO:0003735">
    <property type="term" value="F:structural constituent of ribosome"/>
    <property type="evidence" value="ECO:0007669"/>
    <property type="project" value="InterPro"/>
</dbReference>
<accession>A0A0E3RCK7</accession>
<keyword evidence="2 4" id="KW-0689">Ribosomal protein</keyword>
<evidence type="ECO:0000256" key="2">
    <source>
        <dbReference type="ARBA" id="ARBA00022980"/>
    </source>
</evidence>
<dbReference type="InterPro" id="IPR018255">
    <property type="entry name" value="Ribosomal_uL16_CS_euk_arc"/>
</dbReference>
<dbReference type="Gene3D" id="3.90.1170.10">
    <property type="entry name" value="Ribosomal protein L10e/L16"/>
    <property type="match status" value="1"/>
</dbReference>
<dbReference type="HOGENOM" id="CLU_084051_0_2_2"/>
<evidence type="ECO:0000256" key="3">
    <source>
        <dbReference type="ARBA" id="ARBA00023274"/>
    </source>
</evidence>
<dbReference type="PANTHER" id="PTHR11726">
    <property type="entry name" value="60S RIBOSOMAL PROTEIN L10"/>
    <property type="match status" value="1"/>
</dbReference>
<dbReference type="InterPro" id="IPR047873">
    <property type="entry name" value="Ribosomal_uL16"/>
</dbReference>
<evidence type="ECO:0000256" key="4">
    <source>
        <dbReference type="HAMAP-Rule" id="MF_00448"/>
    </source>
</evidence>
<name>A0A0E3RCK7_METMZ</name>
<dbReference type="GO" id="GO:0005840">
    <property type="term" value="C:ribosome"/>
    <property type="evidence" value="ECO:0007669"/>
    <property type="project" value="UniProtKB-KW"/>
</dbReference>
<dbReference type="PATRIC" id="fig|1434115.4.peg.3875"/>
<dbReference type="AlphaFoldDB" id="A0A0E3RCK7"/>
<proteinExistence type="inferred from homology"/>
<comment type="similarity">
    <text evidence="1 4">Belongs to the universal ribosomal protein uL16 family.</text>
</comment>
<dbReference type="SUPFAM" id="SSF54686">
    <property type="entry name" value="Ribosomal protein L16p/L10e"/>
    <property type="match status" value="1"/>
</dbReference>
<dbReference type="FunFam" id="3.90.1170.10:FF:000008">
    <property type="entry name" value="50S ribosomal protein L10e"/>
    <property type="match status" value="1"/>
</dbReference>
<dbReference type="RefSeq" id="WP_011033422.1">
    <property type="nucleotide sequence ID" value="NZ_CP009511.1"/>
</dbReference>
<reference evidence="5 6" key="1">
    <citation type="submission" date="2014-07" db="EMBL/GenBank/DDBJ databases">
        <title>Methanogenic archaea and the global carbon cycle.</title>
        <authorList>
            <person name="Henriksen J.R."/>
            <person name="Luke J."/>
            <person name="Reinhart S."/>
            <person name="Benedict M.N."/>
            <person name="Youngblut N.D."/>
            <person name="Metcalf M.E."/>
            <person name="Whitaker R.J."/>
            <person name="Metcalf W.W."/>
        </authorList>
    </citation>
    <scope>NUCLEOTIDE SEQUENCE [LARGE SCALE GENOMIC DNA]</scope>
    <source>
        <strain evidence="5 6">SarPi</strain>
    </source>
</reference>
<evidence type="ECO:0000256" key="1">
    <source>
        <dbReference type="ARBA" id="ARBA00008931"/>
    </source>
</evidence>
<dbReference type="PROSITE" id="PS01257">
    <property type="entry name" value="RIBOSOMAL_L10E"/>
    <property type="match status" value="1"/>
</dbReference>
<evidence type="ECO:0000313" key="6">
    <source>
        <dbReference type="Proteomes" id="UP000033116"/>
    </source>
</evidence>
<evidence type="ECO:0000313" key="5">
    <source>
        <dbReference type="EMBL" id="AKB63045.1"/>
    </source>
</evidence>
<organism evidence="5 6">
    <name type="scientific">Methanosarcina mazei SarPi</name>
    <dbReference type="NCBI Taxonomy" id="1434115"/>
    <lineage>
        <taxon>Archaea</taxon>
        <taxon>Methanobacteriati</taxon>
        <taxon>Methanobacteriota</taxon>
        <taxon>Stenosarchaea group</taxon>
        <taxon>Methanomicrobia</taxon>
        <taxon>Methanosarcinales</taxon>
        <taxon>Methanosarcinaceae</taxon>
        <taxon>Methanosarcina</taxon>
    </lineage>
</organism>
<dbReference type="PIRSF" id="PIRSF005590">
    <property type="entry name" value="Ribosomal_L10"/>
    <property type="match status" value="1"/>
</dbReference>
<dbReference type="InterPro" id="IPR036920">
    <property type="entry name" value="Ribosomal_uL16_sf"/>
</dbReference>
<dbReference type="Pfam" id="PF00252">
    <property type="entry name" value="Ribosomal_L16"/>
    <property type="match status" value="1"/>
</dbReference>
<dbReference type="InterPro" id="IPR001197">
    <property type="entry name" value="Ribosomal_uL16_euk_arch"/>
</dbReference>
<dbReference type="GeneID" id="24852919"/>
<dbReference type="NCBIfam" id="NF003238">
    <property type="entry name" value="PRK04199.1-3"/>
    <property type="match status" value="1"/>
</dbReference>
<dbReference type="CDD" id="cd01433">
    <property type="entry name" value="Ribosomal_L16_L10e"/>
    <property type="match status" value="1"/>
</dbReference>
<dbReference type="HAMAP" id="MF_00448">
    <property type="entry name" value="Ribosomal_uL16_arch"/>
    <property type="match status" value="1"/>
</dbReference>
<dbReference type="GO" id="GO:0006412">
    <property type="term" value="P:translation"/>
    <property type="evidence" value="ECO:0007669"/>
    <property type="project" value="UniProtKB-UniRule"/>
</dbReference>
<dbReference type="Proteomes" id="UP000033116">
    <property type="component" value="Chromosome"/>
</dbReference>
<dbReference type="GO" id="GO:1990904">
    <property type="term" value="C:ribonucleoprotein complex"/>
    <property type="evidence" value="ECO:0007669"/>
    <property type="project" value="UniProtKB-KW"/>
</dbReference>
<dbReference type="EMBL" id="CP009511">
    <property type="protein sequence ID" value="AKB63045.1"/>
    <property type="molecule type" value="Genomic_DNA"/>
</dbReference>
<dbReference type="NCBIfam" id="NF003239">
    <property type="entry name" value="PRK04199.1-4"/>
    <property type="match status" value="1"/>
</dbReference>
<protein>
    <recommendedName>
        <fullName evidence="4">Large ribosomal subunit protein uL16</fullName>
    </recommendedName>
</protein>
<dbReference type="InterPro" id="IPR022981">
    <property type="entry name" value="Ribosomal_uL16_arc"/>
</dbReference>
<keyword evidence="3 4" id="KW-0687">Ribonucleoprotein</keyword>
<dbReference type="SMR" id="A0A0E3RCK7"/>
<sequence length="173" mass="19269">MVRKPGSMYRNVRQRSFTRRKYMGGVPGSQVIHYDMGDKANTTFPVKISLVAEEKCQIRHTALEAARITANRHLVADAGKMGFYMKLRVYPHEVLRENKQATGAGADRVSSGMRRAFGKNVGTAARVNSMQKLFTVAVEKQNFPAAKKALWHAGQKLPTPVRIVIDEGAELVQ</sequence>
<dbReference type="InterPro" id="IPR016180">
    <property type="entry name" value="Ribosomal_uL16_dom"/>
</dbReference>